<dbReference type="GeneID" id="9832238"/>
<dbReference type="InterPro" id="IPR052587">
    <property type="entry name" value="TELO2-interacting_protein_1"/>
</dbReference>
<dbReference type="Pfam" id="PF24173">
    <property type="entry name" value="TPR_TTI1_N"/>
    <property type="match status" value="1"/>
</dbReference>
<dbReference type="OrthoDB" id="568172at2759"/>
<organism evidence="3 4">
    <name type="scientific">Ostreococcus tauri</name>
    <name type="common">Marine green alga</name>
    <dbReference type="NCBI Taxonomy" id="70448"/>
    <lineage>
        <taxon>Eukaryota</taxon>
        <taxon>Viridiplantae</taxon>
        <taxon>Chlorophyta</taxon>
        <taxon>Mamiellophyceae</taxon>
        <taxon>Mamiellales</taxon>
        <taxon>Bathycoccaceae</taxon>
        <taxon>Ostreococcus</taxon>
    </lineage>
</organism>
<name>A0A090M973_OSTTA</name>
<dbReference type="InterPro" id="IPR057567">
    <property type="entry name" value="TPR_TTI1_C"/>
</dbReference>
<evidence type="ECO:0000313" key="4">
    <source>
        <dbReference type="Proteomes" id="UP000009170"/>
    </source>
</evidence>
<dbReference type="STRING" id="70448.A0A090M973"/>
<dbReference type="Proteomes" id="UP000009170">
    <property type="component" value="Unassembled WGS sequence"/>
</dbReference>
<evidence type="ECO:0000259" key="1">
    <source>
        <dbReference type="Pfam" id="PF24173"/>
    </source>
</evidence>
<dbReference type="InterPro" id="IPR016024">
    <property type="entry name" value="ARM-type_fold"/>
</dbReference>
<comment type="caution">
    <text evidence="3">The sequence shown here is derived from an EMBL/GenBank/DDBJ whole genome shotgun (WGS) entry which is preliminary data.</text>
</comment>
<dbReference type="SUPFAM" id="SSF48371">
    <property type="entry name" value="ARM repeat"/>
    <property type="match status" value="1"/>
</dbReference>
<dbReference type="KEGG" id="ota:OT_ostta10g00140"/>
<feature type="domain" description="TTI1 C-terminal TPR" evidence="2">
    <location>
        <begin position="902"/>
        <end position="1072"/>
    </location>
</feature>
<reference evidence="4" key="1">
    <citation type="journal article" date="2006" name="Proc. Natl. Acad. Sci. U.S.A.">
        <title>Genome analysis of the smallest free-living eukaryote Ostreococcus tauri unveils many unique features.</title>
        <authorList>
            <person name="Derelle E."/>
            <person name="Ferraz C."/>
            <person name="Rombauts S."/>
            <person name="Rouze P."/>
            <person name="Worden A.Z."/>
            <person name="Robbens S."/>
            <person name="Partensky F."/>
            <person name="Degroeve S."/>
            <person name="Echeynie S."/>
            <person name="Cooke R."/>
            <person name="Saeys Y."/>
            <person name="Wuyts J."/>
            <person name="Jabbari K."/>
            <person name="Bowler C."/>
            <person name="Panaud O."/>
            <person name="Piegu B."/>
            <person name="Ball S.G."/>
            <person name="Ral J.-P."/>
            <person name="Bouget F.-Y."/>
            <person name="Piganeau G."/>
            <person name="De Baets B."/>
            <person name="Picard A."/>
            <person name="Delseny M."/>
            <person name="Demaille J."/>
            <person name="Van de Peer Y."/>
            <person name="Moreau H."/>
        </authorList>
    </citation>
    <scope>NUCLEOTIDE SEQUENCE [LARGE SCALE GENOMIC DNA]</scope>
    <source>
        <strain evidence="4">OTTH 0595 / CCAP 157/2 / RCC745</strain>
    </source>
</reference>
<dbReference type="PANTHER" id="PTHR18460:SF3">
    <property type="entry name" value="TELO2-INTERACTING PROTEIN 1 HOMOLOG"/>
    <property type="match status" value="1"/>
</dbReference>
<accession>A0A090M973</accession>
<dbReference type="RefSeq" id="XP_022839732.1">
    <property type="nucleotide sequence ID" value="XM_022983089.1"/>
</dbReference>
<dbReference type="AlphaFoldDB" id="A0A090M973"/>
<dbReference type="InterPro" id="IPR049362">
    <property type="entry name" value="TTI1_rpt"/>
</dbReference>
<dbReference type="GO" id="GO:0005737">
    <property type="term" value="C:cytoplasm"/>
    <property type="evidence" value="ECO:0007669"/>
    <property type="project" value="TreeGrafter"/>
</dbReference>
<dbReference type="FunCoup" id="A0A090M973">
    <property type="interactions" value="1270"/>
</dbReference>
<gene>
    <name evidence="3" type="ORF">OT_ostta10g00140</name>
</gene>
<evidence type="ECO:0000313" key="3">
    <source>
        <dbReference type="EMBL" id="CEF99257.1"/>
    </source>
</evidence>
<keyword evidence="4" id="KW-1185">Reference proteome</keyword>
<feature type="domain" description="TTI1 N-terminal TPR" evidence="1">
    <location>
        <begin position="93"/>
        <end position="358"/>
    </location>
</feature>
<dbReference type="InterPro" id="IPR057566">
    <property type="entry name" value="TPR_TTI1_N"/>
</dbReference>
<dbReference type="Pfam" id="PF24181">
    <property type="entry name" value="TPR_TTI1_C"/>
    <property type="match status" value="1"/>
</dbReference>
<proteinExistence type="predicted"/>
<dbReference type="InParanoid" id="A0A090M973"/>
<dbReference type="PANTHER" id="PTHR18460">
    <property type="entry name" value="TEL2 INTERACTING PROTEIN 1 TTI1 FAMILY MEMBER"/>
    <property type="match status" value="1"/>
</dbReference>
<evidence type="ECO:0000259" key="2">
    <source>
        <dbReference type="Pfam" id="PF24181"/>
    </source>
</evidence>
<dbReference type="EMBL" id="CAID01000010">
    <property type="protein sequence ID" value="CEF99257.1"/>
    <property type="molecule type" value="Genomic_DNA"/>
</dbReference>
<reference evidence="3 4" key="2">
    <citation type="journal article" date="2014" name="BMC Genomics">
        <title>An improved genome of the model marine alga Ostreococcus tauri unfolds by assessing Illumina de novo assemblies.</title>
        <authorList>
            <person name="Blanc-Mathieu R."/>
            <person name="Verhelst B."/>
            <person name="Derelle E."/>
            <person name="Rombauts S."/>
            <person name="Bouget F.Y."/>
            <person name="Carre I."/>
            <person name="Chateau A."/>
            <person name="Eyre-Walker A."/>
            <person name="Grimsley N."/>
            <person name="Moreau H."/>
            <person name="Piegu B."/>
            <person name="Rivals E."/>
            <person name="Schackwitz W."/>
            <person name="Van de Peer Y."/>
            <person name="Piganeau G."/>
        </authorList>
    </citation>
    <scope>NUCLEOTIDE SEQUENCE [LARGE SCALE GENOMIC DNA]</scope>
    <source>
        <strain evidence="4">OTTH 0595 / CCAP 157/2 / RCC745</strain>
    </source>
</reference>
<sequence>MVDDEDEDEGPSTSSSRPVVISSNVIRALTAVVGRQTDEQRSNPTALARARDTLERALVDAFGDGFEIESERDGRTCVETIAGVLTLPRRGAHEGVTTEAVRALRSACALGASGTRDALRKTETAPTLGFVMSTLISIAHEETMSGSKALRAIALETLDGLIRTVNDADALAFFLPGVVSGLTKALAAASGVRPNVGAGPGGAGSEGVEYALSSLGSILTCVLNDSLYDEFSDLDASANLHVVSLADIVKKSTQNGNQKIVKNHDVKVSREDEPPPHVESSERDFRVIRHGEWLRNAALRVEAAVLMTIPPLVRNERASVRLQSAKTAARIIQNCSHVLGKKVRRRMMECVLTAAGDDWPQVSKPIMDELKSLDSLGRVFREDLEAIVKEDLFKFADTLRDSCAPAAAGHVRCLLIALDFMGPVRVKEILLENLTFRELLCSTIVECLLIENHTSKRIRAGQSLRLIDLSEASVPTARTLPRKPTRLQYFAVSGVYEDFAKVLRLLGAASAITTDVSPEAYLVPTAQFFLNSLRDNGEQLCALATTGMWQRNATAHIVALNEMMYGAINEKKVDKKYLVQFCGLVVEEYACSQVWDIDTMDQDNALLLCQLMEGFGIVGEALGADYIRNTSLLATVLCPLLDKLGDDSTAVRDTAALVLLTLARSGEYDYVNADHSAIGNLVIANADYVIDMVSRQMRHMDTHHRAPRLFAALLRRTDAAKSMVKLLAEPVQLAARTFLISNRERTQSYAEGFLVAMKEYCSAVLLEVRDIEKCSRNVVERLQIYHPEEPDSDDELSEVFVEQIQKVLPDDLESTQSSSLERVRRIQSMVCCASELLRCISAILESPDTGNRSLAALACGLGIESLAAAESALRHEKYILKVLKAYGGKGSLPFDIAELYKEARVLPHVHNIWPHVVLSLSSRYQLSTQFEAFEASLKLVHTLAFTSGGEFIAKRTHAELWPIFARILTHGVRHSDNRHRSLDLLTIADTVDTDFIPDHEVAFELTKNVRISICRTLETIAASENSRDALRDLVAESVPIIAKLAVEGDSALRSAASRTIRAFANVNGDEVWLYLVKTIARAGACIEVPTPTWGPGRAGAHVLPSVSEIVPRYRTNAEKRQSGELQFALSTLNSLAL</sequence>
<protein>
    <submittedName>
        <fullName evidence="3">Armadillo-type fold</fullName>
    </submittedName>
</protein>
<dbReference type="Pfam" id="PF21547">
    <property type="entry name" value="TTI1"/>
    <property type="match status" value="1"/>
</dbReference>